<accession>A0ACB8Z8J6</accession>
<evidence type="ECO:0000313" key="2">
    <source>
        <dbReference type="Proteomes" id="UP001056120"/>
    </source>
</evidence>
<organism evidence="1 2">
    <name type="scientific">Smallanthus sonchifolius</name>
    <dbReference type="NCBI Taxonomy" id="185202"/>
    <lineage>
        <taxon>Eukaryota</taxon>
        <taxon>Viridiplantae</taxon>
        <taxon>Streptophyta</taxon>
        <taxon>Embryophyta</taxon>
        <taxon>Tracheophyta</taxon>
        <taxon>Spermatophyta</taxon>
        <taxon>Magnoliopsida</taxon>
        <taxon>eudicotyledons</taxon>
        <taxon>Gunneridae</taxon>
        <taxon>Pentapetalae</taxon>
        <taxon>asterids</taxon>
        <taxon>campanulids</taxon>
        <taxon>Asterales</taxon>
        <taxon>Asteraceae</taxon>
        <taxon>Asteroideae</taxon>
        <taxon>Heliantheae alliance</taxon>
        <taxon>Millerieae</taxon>
        <taxon>Smallanthus</taxon>
    </lineage>
</organism>
<sequence>MLISPQSGFLLYACLIIALLSIITITITITIFTFNNNITHTHIYIYIHPPPPPFIHTPPTISIHRSHLYSSETNKNNASESEMWRRASGLDVSVGVSNGGFCRWNCSEKAGGRAVWSELRAHVGV</sequence>
<protein>
    <submittedName>
        <fullName evidence="1">Uncharacterized protein</fullName>
    </submittedName>
</protein>
<dbReference type="Proteomes" id="UP001056120">
    <property type="component" value="Linkage Group LG26"/>
</dbReference>
<dbReference type="EMBL" id="CM042043">
    <property type="protein sequence ID" value="KAI3694112.1"/>
    <property type="molecule type" value="Genomic_DNA"/>
</dbReference>
<comment type="caution">
    <text evidence="1">The sequence shown here is derived from an EMBL/GenBank/DDBJ whole genome shotgun (WGS) entry which is preliminary data.</text>
</comment>
<reference evidence="1 2" key="2">
    <citation type="journal article" date="2022" name="Mol. Ecol. Resour.">
        <title>The genomes of chicory, endive, great burdock and yacon provide insights into Asteraceae paleo-polyploidization history and plant inulin production.</title>
        <authorList>
            <person name="Fan W."/>
            <person name="Wang S."/>
            <person name="Wang H."/>
            <person name="Wang A."/>
            <person name="Jiang F."/>
            <person name="Liu H."/>
            <person name="Zhao H."/>
            <person name="Xu D."/>
            <person name="Zhang Y."/>
        </authorList>
    </citation>
    <scope>NUCLEOTIDE SEQUENCE [LARGE SCALE GENOMIC DNA]</scope>
    <source>
        <strain evidence="2">cv. Yunnan</strain>
        <tissue evidence="1">Leaves</tissue>
    </source>
</reference>
<name>A0ACB8Z8J6_9ASTR</name>
<gene>
    <name evidence="1" type="ORF">L1987_77073</name>
</gene>
<evidence type="ECO:0000313" key="1">
    <source>
        <dbReference type="EMBL" id="KAI3694112.1"/>
    </source>
</evidence>
<keyword evidence="2" id="KW-1185">Reference proteome</keyword>
<proteinExistence type="predicted"/>
<reference evidence="2" key="1">
    <citation type="journal article" date="2022" name="Mol. Ecol. Resour.">
        <title>The genomes of chicory, endive, great burdock and yacon provide insights into Asteraceae palaeo-polyploidization history and plant inulin production.</title>
        <authorList>
            <person name="Fan W."/>
            <person name="Wang S."/>
            <person name="Wang H."/>
            <person name="Wang A."/>
            <person name="Jiang F."/>
            <person name="Liu H."/>
            <person name="Zhao H."/>
            <person name="Xu D."/>
            <person name="Zhang Y."/>
        </authorList>
    </citation>
    <scope>NUCLEOTIDE SEQUENCE [LARGE SCALE GENOMIC DNA]</scope>
    <source>
        <strain evidence="2">cv. Yunnan</strain>
    </source>
</reference>